<comment type="caution">
    <text evidence="1">The sequence shown here is derived from an EMBL/GenBank/DDBJ whole genome shotgun (WGS) entry which is preliminary data.</text>
</comment>
<dbReference type="Gene3D" id="1.10.3100.20">
    <property type="entry name" value="Protein of unknown function DUF269"/>
    <property type="match status" value="1"/>
</dbReference>
<evidence type="ECO:0008006" key="3">
    <source>
        <dbReference type="Google" id="ProtNLM"/>
    </source>
</evidence>
<dbReference type="EMBL" id="LCYG01000090">
    <property type="protein sequence ID" value="KLK90283.1"/>
    <property type="molecule type" value="Genomic_DNA"/>
</dbReference>
<name>A0A0H1R540_9HYPH</name>
<dbReference type="OrthoDB" id="9808545at2"/>
<keyword evidence="2" id="KW-1185">Reference proteome</keyword>
<dbReference type="Pfam" id="PF03270">
    <property type="entry name" value="DUF269"/>
    <property type="match status" value="1"/>
</dbReference>
<dbReference type="InterPro" id="IPR004952">
    <property type="entry name" value="NifX-assoc_nitrogen_fix"/>
</dbReference>
<evidence type="ECO:0000313" key="1">
    <source>
        <dbReference type="EMBL" id="KLK90283.1"/>
    </source>
</evidence>
<dbReference type="RefSeq" id="WP_047192052.1">
    <property type="nucleotide sequence ID" value="NZ_LCYG01000090.1"/>
</dbReference>
<gene>
    <name evidence="1" type="ORF">AA309_26635</name>
</gene>
<reference evidence="1 2" key="1">
    <citation type="submission" date="2015-05" db="EMBL/GenBank/DDBJ databases">
        <title>Draft genome sequence of Microvirga vignae strain BR3299, a novel nitrogen fixing bacteria isolated from Brazil semi-aired region.</title>
        <authorList>
            <person name="Zilli J.E."/>
            <person name="Passos S.R."/>
            <person name="Leite J."/>
            <person name="Baldani J.I."/>
            <person name="Xavier G.R."/>
            <person name="Rumjaneck N.G."/>
            <person name="Simoes-Araujo J.L."/>
        </authorList>
    </citation>
    <scope>NUCLEOTIDE SEQUENCE [LARGE SCALE GENOMIC DNA]</scope>
    <source>
        <strain evidence="1 2">BR3299</strain>
    </source>
</reference>
<dbReference type="AlphaFoldDB" id="A0A0H1R540"/>
<dbReference type="Proteomes" id="UP000035489">
    <property type="component" value="Unassembled WGS sequence"/>
</dbReference>
<dbReference type="PIRSF" id="PIRSF005788">
    <property type="entry name" value="NifK"/>
    <property type="match status" value="1"/>
</dbReference>
<evidence type="ECO:0000313" key="2">
    <source>
        <dbReference type="Proteomes" id="UP000035489"/>
    </source>
</evidence>
<dbReference type="PATRIC" id="fig|1225564.3.peg.6945"/>
<proteinExistence type="predicted"/>
<organism evidence="1 2">
    <name type="scientific">Microvirga vignae</name>
    <dbReference type="NCBI Taxonomy" id="1225564"/>
    <lineage>
        <taxon>Bacteria</taxon>
        <taxon>Pseudomonadati</taxon>
        <taxon>Pseudomonadota</taxon>
        <taxon>Alphaproteobacteria</taxon>
        <taxon>Hyphomicrobiales</taxon>
        <taxon>Methylobacteriaceae</taxon>
        <taxon>Microvirga</taxon>
    </lineage>
</organism>
<accession>A0A0H1R540</accession>
<dbReference type="STRING" id="1225564.AA309_26635"/>
<sequence length="159" mass="17344">MSDAAVSPAVNEDETALATPFVKCLVRLIRAQDSYGSWEGQSDAELLADFIVTREQRRAIPIIGDPDPDVLWRLDLFYTAVGLAIEECSGLMASPMMEMSHEGFGCVLLTTGRLVVLSKTLRDVHRFGFETLRKLAAAGTKLVDDAIAVIEAYPDVARA</sequence>
<protein>
    <recommendedName>
        <fullName evidence="3">Nitrogen fixation protein</fullName>
    </recommendedName>
</protein>
<dbReference type="NCBIfam" id="TIGR02935">
    <property type="entry name" value="NifX-associated nitrogen fixation protein"/>
    <property type="match status" value="1"/>
</dbReference>